<proteinExistence type="predicted"/>
<keyword evidence="2" id="KW-1185">Reference proteome</keyword>
<sequence>CAVCRPCDVRICPACTDDNRPPAVSAPGVGIVAGDIDKATDEVTLTEVRDEKDRICDGNYCKIHKGHHVTFELTFKP</sequence>
<evidence type="ECO:0000313" key="2">
    <source>
        <dbReference type="Proteomes" id="UP000759131"/>
    </source>
</evidence>
<evidence type="ECO:0000313" key="1">
    <source>
        <dbReference type="EMBL" id="CAD7642897.1"/>
    </source>
</evidence>
<dbReference type="AlphaFoldDB" id="A0A7R9LJL9"/>
<dbReference type="EMBL" id="OC882718">
    <property type="protein sequence ID" value="CAD7642897.1"/>
    <property type="molecule type" value="Genomic_DNA"/>
</dbReference>
<reference evidence="1" key="1">
    <citation type="submission" date="2020-11" db="EMBL/GenBank/DDBJ databases">
        <authorList>
            <person name="Tran Van P."/>
        </authorList>
    </citation>
    <scope>NUCLEOTIDE SEQUENCE</scope>
</reference>
<dbReference type="Proteomes" id="UP000759131">
    <property type="component" value="Unassembled WGS sequence"/>
</dbReference>
<protein>
    <submittedName>
        <fullName evidence="1">Uncharacterized protein</fullName>
    </submittedName>
</protein>
<dbReference type="EMBL" id="CAJPIZ010028143">
    <property type="protein sequence ID" value="CAG2119408.1"/>
    <property type="molecule type" value="Genomic_DNA"/>
</dbReference>
<name>A0A7R9LJL9_9ACAR</name>
<feature type="non-terminal residue" evidence="1">
    <location>
        <position position="77"/>
    </location>
</feature>
<accession>A0A7R9LJL9</accession>
<organism evidence="1">
    <name type="scientific">Medioppia subpectinata</name>
    <dbReference type="NCBI Taxonomy" id="1979941"/>
    <lineage>
        <taxon>Eukaryota</taxon>
        <taxon>Metazoa</taxon>
        <taxon>Ecdysozoa</taxon>
        <taxon>Arthropoda</taxon>
        <taxon>Chelicerata</taxon>
        <taxon>Arachnida</taxon>
        <taxon>Acari</taxon>
        <taxon>Acariformes</taxon>
        <taxon>Sarcoptiformes</taxon>
        <taxon>Oribatida</taxon>
        <taxon>Brachypylina</taxon>
        <taxon>Oppioidea</taxon>
        <taxon>Oppiidae</taxon>
        <taxon>Medioppia</taxon>
    </lineage>
</organism>
<gene>
    <name evidence="1" type="ORF">OSB1V03_LOCUS19357</name>
</gene>
<feature type="non-terminal residue" evidence="1">
    <location>
        <position position="1"/>
    </location>
</feature>